<dbReference type="CDD" id="cd01449">
    <property type="entry name" value="TST_Repeat_2"/>
    <property type="match status" value="1"/>
</dbReference>
<dbReference type="GO" id="GO:0004792">
    <property type="term" value="F:thiosulfate-cyanide sulfurtransferase activity"/>
    <property type="evidence" value="ECO:0007669"/>
    <property type="project" value="InterPro"/>
</dbReference>
<dbReference type="Gene3D" id="3.40.250.10">
    <property type="entry name" value="Rhodanese-like domain"/>
    <property type="match status" value="2"/>
</dbReference>
<feature type="domain" description="Rhodanese" evidence="3">
    <location>
        <begin position="161"/>
        <end position="281"/>
    </location>
</feature>
<dbReference type="EMBL" id="QWKX01000057">
    <property type="protein sequence ID" value="RIH75805.1"/>
    <property type="molecule type" value="Genomic_DNA"/>
</dbReference>
<evidence type="ECO:0000259" key="3">
    <source>
        <dbReference type="PROSITE" id="PS50206"/>
    </source>
</evidence>
<evidence type="ECO:0000256" key="2">
    <source>
        <dbReference type="RuleBase" id="RU000507"/>
    </source>
</evidence>
<comment type="caution">
    <text evidence="4">The sequence shown here is derived from an EMBL/GenBank/DDBJ whole genome shotgun (WGS) entry which is preliminary data.</text>
</comment>
<organism evidence="4 5">
    <name type="scientific">Meiothermus taiwanensis</name>
    <dbReference type="NCBI Taxonomy" id="172827"/>
    <lineage>
        <taxon>Bacteria</taxon>
        <taxon>Thermotogati</taxon>
        <taxon>Deinococcota</taxon>
        <taxon>Deinococci</taxon>
        <taxon>Thermales</taxon>
        <taxon>Thermaceae</taxon>
        <taxon>Meiothermus</taxon>
    </lineage>
</organism>
<dbReference type="InterPro" id="IPR001307">
    <property type="entry name" value="Thiosulphate_STrfase_CS"/>
</dbReference>
<reference evidence="4 5" key="1">
    <citation type="submission" date="2018-08" db="EMBL/GenBank/DDBJ databases">
        <title>Meiothermus cateniformans JCM 15151 genome sequencing project.</title>
        <authorList>
            <person name="Da Costa M.S."/>
            <person name="Albuquerque L."/>
            <person name="Raposo P."/>
            <person name="Froufe H.J.C."/>
            <person name="Barroso C.S."/>
            <person name="Egas C."/>
        </authorList>
    </citation>
    <scope>NUCLEOTIDE SEQUENCE [LARGE SCALE GENOMIC DNA]</scope>
    <source>
        <strain evidence="4 5">JCM 15151</strain>
    </source>
</reference>
<dbReference type="OrthoDB" id="9770030at2"/>
<evidence type="ECO:0000256" key="1">
    <source>
        <dbReference type="ARBA" id="ARBA00022737"/>
    </source>
</evidence>
<dbReference type="PROSITE" id="PS50206">
    <property type="entry name" value="RHODANESE_3"/>
    <property type="match status" value="2"/>
</dbReference>
<dbReference type="Proteomes" id="UP000266089">
    <property type="component" value="Unassembled WGS sequence"/>
</dbReference>
<dbReference type="SMART" id="SM00450">
    <property type="entry name" value="RHOD"/>
    <property type="match status" value="2"/>
</dbReference>
<keyword evidence="1" id="KW-0677">Repeat</keyword>
<dbReference type="PANTHER" id="PTHR43855">
    <property type="entry name" value="THIOSULFATE SULFURTRANSFERASE"/>
    <property type="match status" value="1"/>
</dbReference>
<dbReference type="PANTHER" id="PTHR43855:SF1">
    <property type="entry name" value="THIOSULFATE SULFURTRANSFERASE"/>
    <property type="match status" value="1"/>
</dbReference>
<evidence type="ECO:0000313" key="5">
    <source>
        <dbReference type="Proteomes" id="UP000266089"/>
    </source>
</evidence>
<feature type="domain" description="Rhodanese" evidence="3">
    <location>
        <begin position="20"/>
        <end position="127"/>
    </location>
</feature>
<protein>
    <recommendedName>
        <fullName evidence="2">Sulfurtransferase</fullName>
    </recommendedName>
</protein>
<dbReference type="CDD" id="cd01448">
    <property type="entry name" value="TST_Repeat_1"/>
    <property type="match status" value="1"/>
</dbReference>
<keyword evidence="2 4" id="KW-0808">Transferase</keyword>
<name>A0A399DUC7_9DEIN</name>
<gene>
    <name evidence="4" type="ORF">Mcate_02048</name>
</gene>
<dbReference type="InterPro" id="IPR051126">
    <property type="entry name" value="Thiosulfate_sulfurtransferase"/>
</dbReference>
<dbReference type="Pfam" id="PF00581">
    <property type="entry name" value="Rhodanese"/>
    <property type="match status" value="2"/>
</dbReference>
<dbReference type="AlphaFoldDB" id="A0A399DUC7"/>
<proteinExistence type="predicted"/>
<evidence type="ECO:0000313" key="4">
    <source>
        <dbReference type="EMBL" id="RIH75805.1"/>
    </source>
</evidence>
<dbReference type="RefSeq" id="WP_027887244.1">
    <property type="nucleotide sequence ID" value="NZ_JBHSXZ010000019.1"/>
</dbReference>
<accession>A0A399DUC7</accession>
<dbReference type="PROSITE" id="PS00683">
    <property type="entry name" value="RHODANESE_2"/>
    <property type="match status" value="1"/>
</dbReference>
<sequence>MSYANPDVLVSTDWVLENLNNPEVRILEVNEDILLYDTGHIPGSQKIDWQADLWDDTIREFIQPHELAALFERLGISNDTTIVLYGDKNNWWAAYAFWFFSYNGHQKLKLMNGGRIKWIQENKPLTTEVPSYPKGSYTPGRRDPNLRAFRDEVLAHLEKVKAGKGALVDVRSPAEFTGEKTHMPEYPQEGVLRGGHIPGAKNIPWATTVNPDGTFKSAEELRAIYETKGITPDKEVIAYCRIAERSSHSWFVLKHLLGFPNVKNYDGSWTEWGNAVGVPIEKGPEK</sequence>
<dbReference type="SUPFAM" id="SSF52821">
    <property type="entry name" value="Rhodanese/Cell cycle control phosphatase"/>
    <property type="match status" value="2"/>
</dbReference>
<dbReference type="InterPro" id="IPR001763">
    <property type="entry name" value="Rhodanese-like_dom"/>
</dbReference>
<dbReference type="InterPro" id="IPR036873">
    <property type="entry name" value="Rhodanese-like_dom_sf"/>
</dbReference>